<dbReference type="PANTHER" id="PTHR48111:SF73">
    <property type="entry name" value="ALKALINE PHOSPHATASE SYNTHESIS TRANSCRIPTIONAL REGULATORY PROTEIN PHOP"/>
    <property type="match status" value="1"/>
</dbReference>
<dbReference type="GO" id="GO:0005829">
    <property type="term" value="C:cytosol"/>
    <property type="evidence" value="ECO:0007669"/>
    <property type="project" value="TreeGrafter"/>
</dbReference>
<evidence type="ECO:0000259" key="8">
    <source>
        <dbReference type="PROSITE" id="PS50110"/>
    </source>
</evidence>
<dbReference type="GO" id="GO:0006355">
    <property type="term" value="P:regulation of DNA-templated transcription"/>
    <property type="evidence" value="ECO:0007669"/>
    <property type="project" value="InterPro"/>
</dbReference>
<dbReference type="Gene3D" id="3.40.50.2300">
    <property type="match status" value="1"/>
</dbReference>
<evidence type="ECO:0000259" key="9">
    <source>
        <dbReference type="PROSITE" id="PS51755"/>
    </source>
</evidence>
<evidence type="ECO:0000256" key="4">
    <source>
        <dbReference type="ARBA" id="ARBA00023163"/>
    </source>
</evidence>
<dbReference type="Pfam" id="PF00072">
    <property type="entry name" value="Response_reg"/>
    <property type="match status" value="1"/>
</dbReference>
<dbReference type="GO" id="GO:0000156">
    <property type="term" value="F:phosphorelay response regulator activity"/>
    <property type="evidence" value="ECO:0007669"/>
    <property type="project" value="TreeGrafter"/>
</dbReference>
<evidence type="ECO:0000256" key="3">
    <source>
        <dbReference type="ARBA" id="ARBA00023125"/>
    </source>
</evidence>
<dbReference type="Proteomes" id="UP000824159">
    <property type="component" value="Unassembled WGS sequence"/>
</dbReference>
<reference evidence="10" key="1">
    <citation type="submission" date="2020-10" db="EMBL/GenBank/DDBJ databases">
        <authorList>
            <person name="Gilroy R."/>
        </authorList>
    </citation>
    <scope>NUCLEOTIDE SEQUENCE</scope>
    <source>
        <strain evidence="10">CHK176-22527</strain>
    </source>
</reference>
<feature type="modified residue" description="4-aspartylphosphate" evidence="6">
    <location>
        <position position="52"/>
    </location>
</feature>
<dbReference type="GO" id="GO:0000976">
    <property type="term" value="F:transcription cis-regulatory region binding"/>
    <property type="evidence" value="ECO:0007669"/>
    <property type="project" value="TreeGrafter"/>
</dbReference>
<dbReference type="Pfam" id="PF00486">
    <property type="entry name" value="Trans_reg_C"/>
    <property type="match status" value="1"/>
</dbReference>
<comment type="function">
    <text evidence="5">May play the central regulatory role in sporulation. It may be an element of the effector pathway responsible for the activation of sporulation genes in response to nutritional stress. Spo0A may act in concert with spo0H (a sigma factor) to control the expression of some genes that are critical to the sporulation process.</text>
</comment>
<dbReference type="AlphaFoldDB" id="A0A9D1KUN2"/>
<evidence type="ECO:0000256" key="2">
    <source>
        <dbReference type="ARBA" id="ARBA00023015"/>
    </source>
</evidence>
<dbReference type="PROSITE" id="PS50110">
    <property type="entry name" value="RESPONSE_REGULATORY"/>
    <property type="match status" value="1"/>
</dbReference>
<keyword evidence="6" id="KW-0597">Phosphoprotein</keyword>
<dbReference type="SMART" id="SM00448">
    <property type="entry name" value="REC"/>
    <property type="match status" value="1"/>
</dbReference>
<dbReference type="EMBL" id="DVLX01000029">
    <property type="protein sequence ID" value="HIT99183.1"/>
    <property type="molecule type" value="Genomic_DNA"/>
</dbReference>
<dbReference type="PROSITE" id="PS51755">
    <property type="entry name" value="OMPR_PHOB"/>
    <property type="match status" value="1"/>
</dbReference>
<evidence type="ECO:0000256" key="5">
    <source>
        <dbReference type="ARBA" id="ARBA00024867"/>
    </source>
</evidence>
<evidence type="ECO:0000313" key="11">
    <source>
        <dbReference type="Proteomes" id="UP000824159"/>
    </source>
</evidence>
<evidence type="ECO:0000256" key="7">
    <source>
        <dbReference type="PROSITE-ProRule" id="PRU01091"/>
    </source>
</evidence>
<organism evidence="10 11">
    <name type="scientific">Candidatus Allocopromorpha excrementavium</name>
    <dbReference type="NCBI Taxonomy" id="2840741"/>
    <lineage>
        <taxon>Bacteria</taxon>
        <taxon>Bacillati</taxon>
        <taxon>Bacillota</taxon>
        <taxon>Clostridia</taxon>
        <taxon>Eubacteriales</taxon>
        <taxon>Eubacteriaceae</taxon>
        <taxon>Eubacteriaceae incertae sedis</taxon>
        <taxon>Candidatus Allocopromorpha</taxon>
    </lineage>
</organism>
<protein>
    <recommendedName>
        <fullName evidence="1">Stage 0 sporulation protein A homolog</fullName>
    </recommendedName>
</protein>
<dbReference type="GO" id="GO:0032993">
    <property type="term" value="C:protein-DNA complex"/>
    <property type="evidence" value="ECO:0007669"/>
    <property type="project" value="TreeGrafter"/>
</dbReference>
<proteinExistence type="predicted"/>
<feature type="domain" description="OmpR/PhoB-type" evidence="9">
    <location>
        <begin position="157"/>
        <end position="257"/>
    </location>
</feature>
<feature type="domain" description="Response regulatory" evidence="8">
    <location>
        <begin position="3"/>
        <end position="119"/>
    </location>
</feature>
<dbReference type="InterPro" id="IPR001867">
    <property type="entry name" value="OmpR/PhoB-type_DNA-bd"/>
</dbReference>
<dbReference type="SUPFAM" id="SSF46894">
    <property type="entry name" value="C-terminal effector domain of the bipartite response regulators"/>
    <property type="match status" value="1"/>
</dbReference>
<keyword evidence="3 7" id="KW-0238">DNA-binding</keyword>
<dbReference type="CDD" id="cd17574">
    <property type="entry name" value="REC_OmpR"/>
    <property type="match status" value="1"/>
</dbReference>
<accession>A0A9D1KUN2</accession>
<sequence length="262" mass="29212">MKNILLVEDDESLNRAVSLKLGKEGYCAYRASSIAEARKLYEEHSFPLIICDIGLPDGSGLDFCESIRKEERDRSTIFIFLTAMDTETDIVNGYEAGGDDYVTKPFSLAVLISKVNAVISRYAAGADAAGAAKENGADTSKESELRNSGVIKDGKRENIIKSGNISFDLNKSIAMKDGEYLPLTANEQKLLIFFMENPMIVISKSRLLEAIWDIDGNFVDDNTVAVNIRRLREKIEKDPSKPQVIKNIRGLGYIWERECEKL</sequence>
<dbReference type="Gene3D" id="1.10.10.10">
    <property type="entry name" value="Winged helix-like DNA-binding domain superfamily/Winged helix DNA-binding domain"/>
    <property type="match status" value="1"/>
</dbReference>
<dbReference type="PANTHER" id="PTHR48111">
    <property type="entry name" value="REGULATOR OF RPOS"/>
    <property type="match status" value="1"/>
</dbReference>
<keyword evidence="4" id="KW-0804">Transcription</keyword>
<evidence type="ECO:0000313" key="10">
    <source>
        <dbReference type="EMBL" id="HIT99183.1"/>
    </source>
</evidence>
<reference evidence="10" key="2">
    <citation type="journal article" date="2021" name="PeerJ">
        <title>Extensive microbial diversity within the chicken gut microbiome revealed by metagenomics and culture.</title>
        <authorList>
            <person name="Gilroy R."/>
            <person name="Ravi A."/>
            <person name="Getino M."/>
            <person name="Pursley I."/>
            <person name="Horton D.L."/>
            <person name="Alikhan N.F."/>
            <person name="Baker D."/>
            <person name="Gharbi K."/>
            <person name="Hall N."/>
            <person name="Watson M."/>
            <person name="Adriaenssens E.M."/>
            <person name="Foster-Nyarko E."/>
            <person name="Jarju S."/>
            <person name="Secka A."/>
            <person name="Antonio M."/>
            <person name="Oren A."/>
            <person name="Chaudhuri R.R."/>
            <person name="La Ragione R."/>
            <person name="Hildebrand F."/>
            <person name="Pallen M.J."/>
        </authorList>
    </citation>
    <scope>NUCLEOTIDE SEQUENCE</scope>
    <source>
        <strain evidence="10">CHK176-22527</strain>
    </source>
</reference>
<dbReference type="InterPro" id="IPR011006">
    <property type="entry name" value="CheY-like_superfamily"/>
</dbReference>
<comment type="caution">
    <text evidence="10">The sequence shown here is derived from an EMBL/GenBank/DDBJ whole genome shotgun (WGS) entry which is preliminary data.</text>
</comment>
<dbReference type="InterPro" id="IPR039420">
    <property type="entry name" value="WalR-like"/>
</dbReference>
<feature type="DNA-binding region" description="OmpR/PhoB-type" evidence="7">
    <location>
        <begin position="157"/>
        <end position="257"/>
    </location>
</feature>
<name>A0A9D1KUN2_9FIRM</name>
<dbReference type="SMART" id="SM00862">
    <property type="entry name" value="Trans_reg_C"/>
    <property type="match status" value="1"/>
</dbReference>
<dbReference type="SUPFAM" id="SSF52172">
    <property type="entry name" value="CheY-like"/>
    <property type="match status" value="1"/>
</dbReference>
<gene>
    <name evidence="10" type="ORF">IAD12_02885</name>
</gene>
<dbReference type="InterPro" id="IPR016032">
    <property type="entry name" value="Sig_transdc_resp-reg_C-effctor"/>
</dbReference>
<evidence type="ECO:0000256" key="1">
    <source>
        <dbReference type="ARBA" id="ARBA00018672"/>
    </source>
</evidence>
<dbReference type="InterPro" id="IPR036388">
    <property type="entry name" value="WH-like_DNA-bd_sf"/>
</dbReference>
<evidence type="ECO:0000256" key="6">
    <source>
        <dbReference type="PROSITE-ProRule" id="PRU00169"/>
    </source>
</evidence>
<keyword evidence="2" id="KW-0805">Transcription regulation</keyword>
<dbReference type="InterPro" id="IPR001789">
    <property type="entry name" value="Sig_transdc_resp-reg_receiver"/>
</dbReference>
<dbReference type="CDD" id="cd00383">
    <property type="entry name" value="trans_reg_C"/>
    <property type="match status" value="1"/>
</dbReference>